<gene>
    <name evidence="2" type="ORF">J1N35_034911</name>
</gene>
<evidence type="ECO:0000259" key="1">
    <source>
        <dbReference type="Pfam" id="PF10536"/>
    </source>
</evidence>
<dbReference type="AlphaFoldDB" id="A0A9D3UT92"/>
<reference evidence="2 3" key="1">
    <citation type="journal article" date="2021" name="Plant Biotechnol. J.">
        <title>Multi-omics assisted identification of the key and species-specific regulatory components of drought-tolerant mechanisms in Gossypium stocksii.</title>
        <authorList>
            <person name="Yu D."/>
            <person name="Ke L."/>
            <person name="Zhang D."/>
            <person name="Wu Y."/>
            <person name="Sun Y."/>
            <person name="Mei J."/>
            <person name="Sun J."/>
            <person name="Sun Y."/>
        </authorList>
    </citation>
    <scope>NUCLEOTIDE SEQUENCE [LARGE SCALE GENOMIC DNA]</scope>
    <source>
        <strain evidence="3">cv. E1</strain>
        <tissue evidence="2">Leaf</tissue>
    </source>
</reference>
<organism evidence="2 3">
    <name type="scientific">Gossypium stocksii</name>
    <dbReference type="NCBI Taxonomy" id="47602"/>
    <lineage>
        <taxon>Eukaryota</taxon>
        <taxon>Viridiplantae</taxon>
        <taxon>Streptophyta</taxon>
        <taxon>Embryophyta</taxon>
        <taxon>Tracheophyta</taxon>
        <taxon>Spermatophyta</taxon>
        <taxon>Magnoliopsida</taxon>
        <taxon>eudicotyledons</taxon>
        <taxon>Gunneridae</taxon>
        <taxon>Pentapetalae</taxon>
        <taxon>rosids</taxon>
        <taxon>malvids</taxon>
        <taxon>Malvales</taxon>
        <taxon>Malvaceae</taxon>
        <taxon>Malvoideae</taxon>
        <taxon>Gossypium</taxon>
    </lineage>
</organism>
<dbReference type="InterPro" id="IPR019557">
    <property type="entry name" value="AminoTfrase-like_pln_mobile"/>
</dbReference>
<feature type="domain" description="Aminotransferase-like plant mobile" evidence="1">
    <location>
        <begin position="27"/>
        <end position="87"/>
    </location>
</feature>
<keyword evidence="3" id="KW-1185">Reference proteome</keyword>
<dbReference type="InterPro" id="IPR044824">
    <property type="entry name" value="MAIN-like"/>
</dbReference>
<dbReference type="EMBL" id="JAIQCV010000010">
    <property type="protein sequence ID" value="KAH1056846.1"/>
    <property type="molecule type" value="Genomic_DNA"/>
</dbReference>
<dbReference type="GO" id="GO:0010073">
    <property type="term" value="P:meristem maintenance"/>
    <property type="evidence" value="ECO:0007669"/>
    <property type="project" value="InterPro"/>
</dbReference>
<sequence>MRIARSRFLACGHDRLGVQVEPETHQPLIVRWRPEMHTFYLPCGKYTITLEDVQLQLRLPVDGFAFIGLAQSTDWGAVCYDLLGAISNNIYGDQIEMS</sequence>
<proteinExistence type="predicted"/>
<comment type="caution">
    <text evidence="2">The sequence shown here is derived from an EMBL/GenBank/DDBJ whole genome shotgun (WGS) entry which is preliminary data.</text>
</comment>
<protein>
    <recommendedName>
        <fullName evidence="1">Aminotransferase-like plant mobile domain-containing protein</fullName>
    </recommendedName>
</protein>
<dbReference type="OrthoDB" id="1421598at2759"/>
<evidence type="ECO:0000313" key="3">
    <source>
        <dbReference type="Proteomes" id="UP000828251"/>
    </source>
</evidence>
<dbReference type="PANTHER" id="PTHR46033:SF8">
    <property type="entry name" value="PROTEIN MAINTENANCE OF MERISTEMS-LIKE"/>
    <property type="match status" value="1"/>
</dbReference>
<evidence type="ECO:0000313" key="2">
    <source>
        <dbReference type="EMBL" id="KAH1056846.1"/>
    </source>
</evidence>
<dbReference type="Pfam" id="PF10536">
    <property type="entry name" value="PMD"/>
    <property type="match status" value="1"/>
</dbReference>
<dbReference type="PANTHER" id="PTHR46033">
    <property type="entry name" value="PROTEIN MAIN-LIKE 2"/>
    <property type="match status" value="1"/>
</dbReference>
<dbReference type="Proteomes" id="UP000828251">
    <property type="component" value="Unassembled WGS sequence"/>
</dbReference>
<accession>A0A9D3UT92</accession>
<name>A0A9D3UT92_9ROSI</name>